<keyword evidence="1" id="KW-1133">Transmembrane helix</keyword>
<proteinExistence type="predicted"/>
<evidence type="ECO:0000313" key="2">
    <source>
        <dbReference type="EMBL" id="MCI4673457.1"/>
    </source>
</evidence>
<name>A0ABS9YQG8_9MYCO</name>
<sequence length="394" mass="42946">MSGPALFGIGYTFYFGLGSINFIPLRGHVGSNILWIAGVGLAAFGLGVWLRTLIGAGRASNATTGLPAAIQEVIAWRPTAVLLGAVGAFAGILIVIQLGGLPLLAGDQRLGSSGYLTTLMFGFIVALAITGGHALANRRWDLVVWCVLGSGLLILLGYRTFILMPLGALFFTARNLGLARLRMRWWVFGCLLMYGLSWLAFYRFGAGKEAMFRMLFRLGMPAEYVPFIPVWVTPREGTGVFAILVQKFPHTWNYQDGQLLMSAFATMLPGKQEGPRLKIAEYIEGRPGITITPSILGQPYVDWGIGGVLVLMFVVGFVLKSLWIWQASSLTWAPRVASAYVLTFLLLDIHSGILDVPLIASALFLLWWASRAETRARNSAKHNLVVIPERASQA</sequence>
<dbReference type="RefSeq" id="WP_243069992.1">
    <property type="nucleotide sequence ID" value="NZ_JAIVFL010000001.1"/>
</dbReference>
<feature type="transmembrane region" description="Helical" evidence="1">
    <location>
        <begin position="116"/>
        <end position="136"/>
    </location>
</feature>
<gene>
    <name evidence="2" type="ORF">K9U37_00220</name>
</gene>
<evidence type="ECO:0000313" key="3">
    <source>
        <dbReference type="Proteomes" id="UP001139068"/>
    </source>
</evidence>
<protein>
    <submittedName>
        <fullName evidence="2">Oligosaccharide repeat unit polymerase family protein</fullName>
    </submittedName>
</protein>
<feature type="transmembrane region" description="Helical" evidence="1">
    <location>
        <begin position="32"/>
        <end position="50"/>
    </location>
</feature>
<feature type="transmembrane region" description="Helical" evidence="1">
    <location>
        <begin position="81"/>
        <end position="104"/>
    </location>
</feature>
<dbReference type="EMBL" id="JAIVFL010000001">
    <property type="protein sequence ID" value="MCI4673457.1"/>
    <property type="molecule type" value="Genomic_DNA"/>
</dbReference>
<keyword evidence="1" id="KW-0812">Transmembrane</keyword>
<feature type="transmembrane region" description="Helical" evidence="1">
    <location>
        <begin position="142"/>
        <end position="173"/>
    </location>
</feature>
<evidence type="ECO:0000256" key="1">
    <source>
        <dbReference type="SAM" id="Phobius"/>
    </source>
</evidence>
<feature type="transmembrane region" description="Helical" evidence="1">
    <location>
        <begin position="337"/>
        <end position="368"/>
    </location>
</feature>
<organism evidence="2 3">
    <name type="scientific">Candidatus Mycolicibacterium alkanivorans</name>
    <dbReference type="NCBI Taxonomy" id="2954114"/>
    <lineage>
        <taxon>Bacteria</taxon>
        <taxon>Bacillati</taxon>
        <taxon>Actinomycetota</taxon>
        <taxon>Actinomycetes</taxon>
        <taxon>Mycobacteriales</taxon>
        <taxon>Mycobacteriaceae</taxon>
        <taxon>Mycolicibacterium</taxon>
    </lineage>
</organism>
<feature type="transmembrane region" description="Helical" evidence="1">
    <location>
        <begin position="303"/>
        <end position="325"/>
    </location>
</feature>
<dbReference type="Proteomes" id="UP001139068">
    <property type="component" value="Unassembled WGS sequence"/>
</dbReference>
<feature type="transmembrane region" description="Helical" evidence="1">
    <location>
        <begin position="6"/>
        <end position="25"/>
    </location>
</feature>
<dbReference type="Pfam" id="PF01901">
    <property type="entry name" value="O_anti_polymase"/>
    <property type="match status" value="1"/>
</dbReference>
<keyword evidence="3" id="KW-1185">Reference proteome</keyword>
<feature type="transmembrane region" description="Helical" evidence="1">
    <location>
        <begin position="185"/>
        <end position="204"/>
    </location>
</feature>
<dbReference type="InterPro" id="IPR002760">
    <property type="entry name" value="O_anti_polymase"/>
</dbReference>
<comment type="caution">
    <text evidence="2">The sequence shown here is derived from an EMBL/GenBank/DDBJ whole genome shotgun (WGS) entry which is preliminary data.</text>
</comment>
<reference evidence="2" key="1">
    <citation type="journal article" date="2022" name="ISME J.">
        <title>Identification of active gaseous-alkane degraders at natural gas seeps.</title>
        <authorList>
            <person name="Farhan Ul Haque M."/>
            <person name="Hernandez M."/>
            <person name="Crombie A.T."/>
            <person name="Murrell J.C."/>
        </authorList>
    </citation>
    <scope>NUCLEOTIDE SEQUENCE</scope>
    <source>
        <strain evidence="2">ANDR5</strain>
    </source>
</reference>
<keyword evidence="1" id="KW-0472">Membrane</keyword>
<accession>A0ABS9YQG8</accession>